<evidence type="ECO:0000256" key="1">
    <source>
        <dbReference type="ARBA" id="ARBA00004496"/>
    </source>
</evidence>
<keyword evidence="8 15" id="KW-0547">Nucleotide-binding</keyword>
<gene>
    <name evidence="15" type="primary">pheT</name>
    <name evidence="20" type="ORF">SAMN05444373_10342</name>
</gene>
<comment type="subunit">
    <text evidence="3 15">Tetramer of two alpha and two beta subunits.</text>
</comment>
<evidence type="ECO:0000256" key="5">
    <source>
        <dbReference type="ARBA" id="ARBA00022555"/>
    </source>
</evidence>
<dbReference type="SUPFAM" id="SSF50249">
    <property type="entry name" value="Nucleic acid-binding proteins"/>
    <property type="match status" value="1"/>
</dbReference>
<dbReference type="FunFam" id="3.30.70.380:FF:000001">
    <property type="entry name" value="Phenylalanine--tRNA ligase beta subunit"/>
    <property type="match status" value="1"/>
</dbReference>
<dbReference type="EC" id="6.1.1.20" evidence="15"/>
<dbReference type="AlphaFoldDB" id="A0A1M6HNH5"/>
<keyword evidence="13 15" id="KW-0030">Aminoacyl-tRNA synthetase</keyword>
<dbReference type="SMART" id="SM00874">
    <property type="entry name" value="B5"/>
    <property type="match status" value="1"/>
</dbReference>
<dbReference type="InterPro" id="IPR005147">
    <property type="entry name" value="tRNA_synthase_B5-dom"/>
</dbReference>
<evidence type="ECO:0000256" key="11">
    <source>
        <dbReference type="ARBA" id="ARBA00022884"/>
    </source>
</evidence>
<evidence type="ECO:0000256" key="12">
    <source>
        <dbReference type="ARBA" id="ARBA00022917"/>
    </source>
</evidence>
<keyword evidence="7 15" id="KW-0479">Metal-binding</keyword>
<dbReference type="SUPFAM" id="SSF54991">
    <property type="entry name" value="Anticodon-binding domain of PheRS"/>
    <property type="match status" value="1"/>
</dbReference>
<comment type="catalytic activity">
    <reaction evidence="14 15">
        <text>tRNA(Phe) + L-phenylalanine + ATP = L-phenylalanyl-tRNA(Phe) + AMP + diphosphate + H(+)</text>
        <dbReference type="Rhea" id="RHEA:19413"/>
        <dbReference type="Rhea" id="RHEA-COMP:9668"/>
        <dbReference type="Rhea" id="RHEA-COMP:9699"/>
        <dbReference type="ChEBI" id="CHEBI:15378"/>
        <dbReference type="ChEBI" id="CHEBI:30616"/>
        <dbReference type="ChEBI" id="CHEBI:33019"/>
        <dbReference type="ChEBI" id="CHEBI:58095"/>
        <dbReference type="ChEBI" id="CHEBI:78442"/>
        <dbReference type="ChEBI" id="CHEBI:78531"/>
        <dbReference type="ChEBI" id="CHEBI:456215"/>
        <dbReference type="EC" id="6.1.1.20"/>
    </reaction>
</comment>
<dbReference type="GO" id="GO:0000287">
    <property type="term" value="F:magnesium ion binding"/>
    <property type="evidence" value="ECO:0007669"/>
    <property type="project" value="UniProtKB-UniRule"/>
</dbReference>
<dbReference type="SUPFAM" id="SSF56037">
    <property type="entry name" value="PheT/TilS domain"/>
    <property type="match status" value="1"/>
</dbReference>
<dbReference type="Proteomes" id="UP000324781">
    <property type="component" value="Unassembled WGS sequence"/>
</dbReference>
<evidence type="ECO:0000259" key="18">
    <source>
        <dbReference type="PROSITE" id="PS51447"/>
    </source>
</evidence>
<dbReference type="InterPro" id="IPR033714">
    <property type="entry name" value="tRNA_bind_bactPheRS"/>
</dbReference>
<dbReference type="Gene3D" id="2.40.50.140">
    <property type="entry name" value="Nucleic acid-binding proteins"/>
    <property type="match status" value="1"/>
</dbReference>
<evidence type="ECO:0000256" key="10">
    <source>
        <dbReference type="ARBA" id="ARBA00022842"/>
    </source>
</evidence>
<dbReference type="InterPro" id="IPR045864">
    <property type="entry name" value="aa-tRNA-synth_II/BPL/LPL"/>
</dbReference>
<dbReference type="Gene3D" id="3.30.70.380">
    <property type="entry name" value="Ferrodoxin-fold anticodon-binding domain"/>
    <property type="match status" value="1"/>
</dbReference>
<dbReference type="SUPFAM" id="SSF55681">
    <property type="entry name" value="Class II aaRS and biotin synthetases"/>
    <property type="match status" value="1"/>
</dbReference>
<dbReference type="PROSITE" id="PS51447">
    <property type="entry name" value="FDX_ACB"/>
    <property type="match status" value="1"/>
</dbReference>
<dbReference type="InterPro" id="IPR045060">
    <property type="entry name" value="Phe-tRNA-ligase_IIc_bsu"/>
</dbReference>
<name>A0A1M6HNH5_9FIRM</name>
<keyword evidence="12 15" id="KW-0648">Protein biosynthesis</keyword>
<dbReference type="InterPro" id="IPR041616">
    <property type="entry name" value="PheRS_beta_core"/>
</dbReference>
<organism evidence="20 21">
    <name type="scientific">Thermoclostridium caenicola</name>
    <dbReference type="NCBI Taxonomy" id="659425"/>
    <lineage>
        <taxon>Bacteria</taxon>
        <taxon>Bacillati</taxon>
        <taxon>Bacillota</taxon>
        <taxon>Clostridia</taxon>
        <taxon>Eubacteriales</taxon>
        <taxon>Oscillospiraceae</taxon>
        <taxon>Thermoclostridium</taxon>
    </lineage>
</organism>
<proteinExistence type="inferred from homology"/>
<accession>A0A1M6HNH5</accession>
<feature type="binding site" evidence="15">
    <location>
        <position position="463"/>
    </location>
    <ligand>
        <name>Mg(2+)</name>
        <dbReference type="ChEBI" id="CHEBI:18420"/>
        <note>shared with alpha subunit</note>
    </ligand>
</feature>
<dbReference type="OrthoDB" id="9805455at2"/>
<dbReference type="SUPFAM" id="SSF46955">
    <property type="entry name" value="Putative DNA-binding domain"/>
    <property type="match status" value="1"/>
</dbReference>
<evidence type="ECO:0000256" key="6">
    <source>
        <dbReference type="ARBA" id="ARBA00022598"/>
    </source>
</evidence>
<dbReference type="NCBIfam" id="NF045760">
    <property type="entry name" value="YtpR"/>
    <property type="match status" value="1"/>
</dbReference>
<feature type="domain" description="FDX-ACB" evidence="18">
    <location>
        <begin position="705"/>
        <end position="798"/>
    </location>
</feature>
<dbReference type="GO" id="GO:0000049">
    <property type="term" value="F:tRNA binding"/>
    <property type="evidence" value="ECO:0007669"/>
    <property type="project" value="UniProtKB-UniRule"/>
</dbReference>
<dbReference type="EMBL" id="FQZP01000034">
    <property type="protein sequence ID" value="SHJ23749.1"/>
    <property type="molecule type" value="Genomic_DNA"/>
</dbReference>
<comment type="subcellular location">
    <subcellularLocation>
        <location evidence="1 15">Cytoplasm</location>
    </subcellularLocation>
</comment>
<dbReference type="InterPro" id="IPR020825">
    <property type="entry name" value="Phe-tRNA_synthase-like_B3/B4"/>
</dbReference>
<dbReference type="InterPro" id="IPR036690">
    <property type="entry name" value="Fdx_antiC-bd_sf"/>
</dbReference>
<comment type="similarity">
    <text evidence="2 15">Belongs to the phenylalanyl-tRNA synthetase beta subunit family. Type 1 subfamily.</text>
</comment>
<dbReference type="Gene3D" id="3.30.56.10">
    <property type="match status" value="2"/>
</dbReference>
<dbReference type="GO" id="GO:0004826">
    <property type="term" value="F:phenylalanine-tRNA ligase activity"/>
    <property type="evidence" value="ECO:0007669"/>
    <property type="project" value="UniProtKB-UniRule"/>
</dbReference>
<dbReference type="RefSeq" id="WP_149679029.1">
    <property type="nucleotide sequence ID" value="NZ_FQZP01000034.1"/>
</dbReference>
<comment type="cofactor">
    <cofactor evidence="15">
        <name>Mg(2+)</name>
        <dbReference type="ChEBI" id="CHEBI:18420"/>
    </cofactor>
    <text evidence="15">Binds 2 magnesium ions per tetramer.</text>
</comment>
<dbReference type="Gene3D" id="3.30.930.10">
    <property type="entry name" value="Bira Bifunctional Protein, Domain 2"/>
    <property type="match status" value="1"/>
</dbReference>
<dbReference type="GO" id="GO:0005524">
    <property type="term" value="F:ATP binding"/>
    <property type="evidence" value="ECO:0007669"/>
    <property type="project" value="UniProtKB-UniRule"/>
</dbReference>
<evidence type="ECO:0000256" key="7">
    <source>
        <dbReference type="ARBA" id="ARBA00022723"/>
    </source>
</evidence>
<evidence type="ECO:0000256" key="9">
    <source>
        <dbReference type="ARBA" id="ARBA00022840"/>
    </source>
</evidence>
<dbReference type="Gene3D" id="3.50.40.10">
    <property type="entry name" value="Phenylalanyl-trna Synthetase, Chain B, domain 3"/>
    <property type="match status" value="1"/>
</dbReference>
<dbReference type="GO" id="GO:0140096">
    <property type="term" value="F:catalytic activity, acting on a protein"/>
    <property type="evidence" value="ECO:0007669"/>
    <property type="project" value="UniProtKB-ARBA"/>
</dbReference>
<evidence type="ECO:0000313" key="20">
    <source>
        <dbReference type="EMBL" id="SHJ23749.1"/>
    </source>
</evidence>
<evidence type="ECO:0000256" key="3">
    <source>
        <dbReference type="ARBA" id="ARBA00011209"/>
    </source>
</evidence>
<feature type="binding site" evidence="15">
    <location>
        <position position="457"/>
    </location>
    <ligand>
        <name>Mg(2+)</name>
        <dbReference type="ChEBI" id="CHEBI:18420"/>
        <note>shared with alpha subunit</note>
    </ligand>
</feature>
<keyword evidence="10 15" id="KW-0460">Magnesium</keyword>
<protein>
    <recommendedName>
        <fullName evidence="15">Phenylalanine--tRNA ligase beta subunit</fullName>
        <ecNumber evidence="15">6.1.1.20</ecNumber>
    </recommendedName>
    <alternativeName>
        <fullName evidence="15">Phenylalanyl-tRNA synthetase beta subunit</fullName>
        <shortName evidence="15">PheRS</shortName>
    </alternativeName>
</protein>
<dbReference type="SMART" id="SM00873">
    <property type="entry name" value="B3_4"/>
    <property type="match status" value="1"/>
</dbReference>
<sequence>MKAPLNWLKDFVDINVGIREYVHAMTMSGSKVEGVEDMGEGIDKVVVGRILEMEAHPNADRLKICKVDVGSEMLQIVTGAPNVKAGDLIPVALVGAKLPGGEIKVSKLRGVESYGMMCSMEELNLTRDYLPDAPENGVYIFNEEVKPGTDVKEALHLDKVIDFEITSNRPDCLSIYGLARESAVTLGVPLKKPEIRVREEAGGNASDHVTIEIENPELCPRYSARIVTDVKVGPSPYWMQHRLAAAGMRPINNIVDITNYVMLELGQPMHAFDFSKITGSKIIVRTAREGEVLKTLDGQERKLDPSMLVIADAERPVGVAGVMGGENSEITEDTRMILLESANFNGTSIRLTSKKLGIRSEASLRFEKGLDPENTIKALDRCAELIELLGAGRVVRGIVDCNKVPKRQDTIRLDVDRINGLLGTDIPVEKMVEIFRALEFEVDTNTMMMKIPSFRSDIESAADLAEEIARFYDYNNIKPSLLSGKEAMRGKKSYKQRMEDVIRNTMCACGLNEAYTFSFTSPRVFDSINLPADHPLRKAVVISNPLGEDYSIMRTTMLPDMLRVLATNYSRKIETARLFELAFVYHPVEGQELPEQKSVLTLGMYGEDCDFLELKGIVEELLAAMGISDFEFRPEREDPIFHPGRTASLMLKNADGTFRKAGVLGEIHPEVAEKTECPERTYAATFEVAALIEASTPDRKFKPLPKYPAVPRDIAVVVKDEVYVADLLRAIRKAAGDILEDVSLFDVYKGSQVPAGMKSTAFALTFRSPERTLKDEEVNAAMDRILKSLEHQFGAKLR</sequence>
<dbReference type="PROSITE" id="PS50886">
    <property type="entry name" value="TRBD"/>
    <property type="match status" value="1"/>
</dbReference>
<dbReference type="GO" id="GO:0009328">
    <property type="term" value="C:phenylalanine-tRNA ligase complex"/>
    <property type="evidence" value="ECO:0007669"/>
    <property type="project" value="TreeGrafter"/>
</dbReference>
<evidence type="ECO:0000259" key="17">
    <source>
        <dbReference type="PROSITE" id="PS50886"/>
    </source>
</evidence>
<feature type="binding site" evidence="15">
    <location>
        <position position="466"/>
    </location>
    <ligand>
        <name>Mg(2+)</name>
        <dbReference type="ChEBI" id="CHEBI:18420"/>
        <note>shared with alpha subunit</note>
    </ligand>
</feature>
<dbReference type="FunFam" id="2.40.50.140:FF:000045">
    <property type="entry name" value="Phenylalanine--tRNA ligase beta subunit"/>
    <property type="match status" value="1"/>
</dbReference>
<dbReference type="Pfam" id="PF03483">
    <property type="entry name" value="B3_4"/>
    <property type="match status" value="1"/>
</dbReference>
<evidence type="ECO:0000256" key="2">
    <source>
        <dbReference type="ARBA" id="ARBA00008653"/>
    </source>
</evidence>
<dbReference type="FunFam" id="3.50.40.10:FF:000001">
    <property type="entry name" value="Phenylalanine--tRNA ligase beta subunit"/>
    <property type="match status" value="1"/>
</dbReference>
<dbReference type="GO" id="GO:0006432">
    <property type="term" value="P:phenylalanyl-tRNA aminoacylation"/>
    <property type="evidence" value="ECO:0007669"/>
    <property type="project" value="UniProtKB-UniRule"/>
</dbReference>
<dbReference type="Pfam" id="PF01588">
    <property type="entry name" value="tRNA_bind"/>
    <property type="match status" value="1"/>
</dbReference>
<dbReference type="InterPro" id="IPR009061">
    <property type="entry name" value="DNA-bd_dom_put_sf"/>
</dbReference>
<keyword evidence="9 15" id="KW-0067">ATP-binding</keyword>
<feature type="binding site" evidence="15">
    <location>
        <position position="467"/>
    </location>
    <ligand>
        <name>Mg(2+)</name>
        <dbReference type="ChEBI" id="CHEBI:18420"/>
        <note>shared with alpha subunit</note>
    </ligand>
</feature>
<evidence type="ECO:0000256" key="14">
    <source>
        <dbReference type="ARBA" id="ARBA00049255"/>
    </source>
</evidence>
<dbReference type="InterPro" id="IPR005146">
    <property type="entry name" value="B3/B4_tRNA-bd"/>
</dbReference>
<dbReference type="PANTHER" id="PTHR10947">
    <property type="entry name" value="PHENYLALANYL-TRNA SYNTHETASE BETA CHAIN AND LEUCINE-RICH REPEAT-CONTAINING PROTEIN 47"/>
    <property type="match status" value="1"/>
</dbReference>
<dbReference type="CDD" id="cd02796">
    <property type="entry name" value="tRNA_bind_bactPheRS"/>
    <property type="match status" value="1"/>
</dbReference>
<evidence type="ECO:0000256" key="8">
    <source>
        <dbReference type="ARBA" id="ARBA00022741"/>
    </source>
</evidence>
<evidence type="ECO:0000256" key="15">
    <source>
        <dbReference type="HAMAP-Rule" id="MF_00283"/>
    </source>
</evidence>
<dbReference type="Pfam" id="PF03484">
    <property type="entry name" value="B5"/>
    <property type="match status" value="1"/>
</dbReference>
<keyword evidence="6 15" id="KW-0436">Ligase</keyword>
<keyword evidence="4 15" id="KW-0963">Cytoplasm</keyword>
<reference evidence="20 21" key="1">
    <citation type="submission" date="2016-11" db="EMBL/GenBank/DDBJ databases">
        <authorList>
            <person name="Varghese N."/>
            <person name="Submissions S."/>
        </authorList>
    </citation>
    <scope>NUCLEOTIDE SEQUENCE [LARGE SCALE GENOMIC DNA]</scope>
    <source>
        <strain evidence="20 21">DSM 19027</strain>
    </source>
</reference>
<dbReference type="GO" id="GO:0016740">
    <property type="term" value="F:transferase activity"/>
    <property type="evidence" value="ECO:0007669"/>
    <property type="project" value="UniProtKB-ARBA"/>
</dbReference>
<evidence type="ECO:0000259" key="19">
    <source>
        <dbReference type="PROSITE" id="PS51483"/>
    </source>
</evidence>
<dbReference type="HAMAP" id="MF_00283">
    <property type="entry name" value="Phe_tRNA_synth_beta1"/>
    <property type="match status" value="1"/>
</dbReference>
<dbReference type="InterPro" id="IPR005121">
    <property type="entry name" value="Fdx_antiC-bd"/>
</dbReference>
<evidence type="ECO:0000256" key="4">
    <source>
        <dbReference type="ARBA" id="ARBA00022490"/>
    </source>
</evidence>
<dbReference type="InterPro" id="IPR004532">
    <property type="entry name" value="Phe-tRNA-ligase_IIc_bsu_bact"/>
</dbReference>
<dbReference type="PANTHER" id="PTHR10947:SF0">
    <property type="entry name" value="PHENYLALANINE--TRNA LIGASE BETA SUBUNIT"/>
    <property type="match status" value="1"/>
</dbReference>
<evidence type="ECO:0000256" key="16">
    <source>
        <dbReference type="PROSITE-ProRule" id="PRU00209"/>
    </source>
</evidence>
<dbReference type="NCBIfam" id="TIGR00472">
    <property type="entry name" value="pheT_bact"/>
    <property type="match status" value="1"/>
</dbReference>
<feature type="domain" description="B5" evidence="19">
    <location>
        <begin position="406"/>
        <end position="479"/>
    </location>
</feature>
<evidence type="ECO:0000256" key="13">
    <source>
        <dbReference type="ARBA" id="ARBA00023146"/>
    </source>
</evidence>
<keyword evidence="11 16" id="KW-0694">RNA-binding</keyword>
<feature type="domain" description="TRNA-binding" evidence="17">
    <location>
        <begin position="39"/>
        <end position="152"/>
    </location>
</feature>
<keyword evidence="21" id="KW-1185">Reference proteome</keyword>
<dbReference type="InterPro" id="IPR002547">
    <property type="entry name" value="tRNA-bd_dom"/>
</dbReference>
<dbReference type="PROSITE" id="PS51483">
    <property type="entry name" value="B5"/>
    <property type="match status" value="1"/>
</dbReference>
<evidence type="ECO:0000313" key="21">
    <source>
        <dbReference type="Proteomes" id="UP000324781"/>
    </source>
</evidence>
<dbReference type="InterPro" id="IPR012340">
    <property type="entry name" value="NA-bd_OB-fold"/>
</dbReference>
<dbReference type="CDD" id="cd00769">
    <property type="entry name" value="PheRS_beta_core"/>
    <property type="match status" value="1"/>
</dbReference>
<dbReference type="Pfam" id="PF17759">
    <property type="entry name" value="tRNA_synthFbeta"/>
    <property type="match status" value="1"/>
</dbReference>
<dbReference type="SMART" id="SM00896">
    <property type="entry name" value="FDX-ACB"/>
    <property type="match status" value="1"/>
</dbReference>
<dbReference type="Pfam" id="PF03147">
    <property type="entry name" value="FDX-ACB"/>
    <property type="match status" value="1"/>
</dbReference>
<keyword evidence="5 16" id="KW-0820">tRNA-binding</keyword>